<comment type="catalytic activity">
    <reaction evidence="13">
        <text>L-seryl-[protein] + ATP = O-phospho-L-seryl-[protein] + ADP + H(+)</text>
        <dbReference type="Rhea" id="RHEA:17989"/>
        <dbReference type="Rhea" id="RHEA-COMP:9863"/>
        <dbReference type="Rhea" id="RHEA-COMP:11604"/>
        <dbReference type="ChEBI" id="CHEBI:15378"/>
        <dbReference type="ChEBI" id="CHEBI:29999"/>
        <dbReference type="ChEBI" id="CHEBI:30616"/>
        <dbReference type="ChEBI" id="CHEBI:83421"/>
        <dbReference type="ChEBI" id="CHEBI:456216"/>
        <dbReference type="EC" id="2.7.11.1"/>
    </reaction>
</comment>
<dbReference type="Pfam" id="PF00069">
    <property type="entry name" value="Pkinase"/>
    <property type="match status" value="1"/>
</dbReference>
<dbReference type="PANTHER" id="PTHR43895">
    <property type="entry name" value="CALCIUM/CALMODULIN-DEPENDENT PROTEIN KINASE KINASE-RELATED"/>
    <property type="match status" value="1"/>
</dbReference>
<dbReference type="EMBL" id="GFXV01000757">
    <property type="protein sequence ID" value="MBW12562.1"/>
    <property type="molecule type" value="Transcribed_RNA"/>
</dbReference>
<evidence type="ECO:0000313" key="17">
    <source>
        <dbReference type="EMBL" id="MBW12562.1"/>
    </source>
</evidence>
<dbReference type="PROSITE" id="PS00107">
    <property type="entry name" value="PROTEIN_KINASE_ATP"/>
    <property type="match status" value="1"/>
</dbReference>
<gene>
    <name evidence="17" type="primary">grp</name>
</gene>
<proteinExistence type="inferred from homology"/>
<keyword evidence="6 14" id="KW-0547">Nucleotide-binding</keyword>
<dbReference type="FunFam" id="1.10.510.10:FF:000301">
    <property type="entry name" value="Serine/threonine-protein kinase Chk1"/>
    <property type="match status" value="1"/>
</dbReference>
<evidence type="ECO:0000256" key="5">
    <source>
        <dbReference type="ARBA" id="ARBA00022679"/>
    </source>
</evidence>
<keyword evidence="9 14" id="KW-0067">ATP-binding</keyword>
<organism evidence="17">
    <name type="scientific">Melanaphis sacchari</name>
    <dbReference type="NCBI Taxonomy" id="742174"/>
    <lineage>
        <taxon>Eukaryota</taxon>
        <taxon>Metazoa</taxon>
        <taxon>Ecdysozoa</taxon>
        <taxon>Arthropoda</taxon>
        <taxon>Hexapoda</taxon>
        <taxon>Insecta</taxon>
        <taxon>Pterygota</taxon>
        <taxon>Neoptera</taxon>
        <taxon>Paraneoptera</taxon>
        <taxon>Hemiptera</taxon>
        <taxon>Sternorrhyncha</taxon>
        <taxon>Aphidomorpha</taxon>
        <taxon>Aphidoidea</taxon>
        <taxon>Aphididae</taxon>
        <taxon>Aphidini</taxon>
        <taxon>Melanaphis</taxon>
    </lineage>
</organism>
<comment type="subcellular location">
    <subcellularLocation>
        <location evidence="1">Nucleus</location>
    </subcellularLocation>
</comment>
<evidence type="ECO:0000256" key="13">
    <source>
        <dbReference type="ARBA" id="ARBA00048679"/>
    </source>
</evidence>
<keyword evidence="7" id="KW-0227">DNA damage</keyword>
<evidence type="ECO:0000256" key="9">
    <source>
        <dbReference type="ARBA" id="ARBA00022840"/>
    </source>
</evidence>
<evidence type="ECO:0000256" key="7">
    <source>
        <dbReference type="ARBA" id="ARBA00022763"/>
    </source>
</evidence>
<protein>
    <recommendedName>
        <fullName evidence="3">non-specific serine/threonine protein kinase</fullName>
        <ecNumber evidence="3">2.7.11.1</ecNumber>
    </recommendedName>
</protein>
<dbReference type="GO" id="GO:0005634">
    <property type="term" value="C:nucleus"/>
    <property type="evidence" value="ECO:0007669"/>
    <property type="project" value="UniProtKB-SubCell"/>
</dbReference>
<keyword evidence="8 17" id="KW-0418">Kinase</keyword>
<dbReference type="GO" id="GO:0033314">
    <property type="term" value="P:mitotic DNA replication checkpoint signaling"/>
    <property type="evidence" value="ECO:0007669"/>
    <property type="project" value="UniProtKB-ARBA"/>
</dbReference>
<dbReference type="InterPro" id="IPR011009">
    <property type="entry name" value="Kinase-like_dom_sf"/>
</dbReference>
<dbReference type="SUPFAM" id="SSF56112">
    <property type="entry name" value="Protein kinase-like (PK-like)"/>
    <property type="match status" value="1"/>
</dbReference>
<dbReference type="AlphaFoldDB" id="A0A2H8TFR7"/>
<feature type="binding site" evidence="14">
    <location>
        <position position="38"/>
    </location>
    <ligand>
        <name>ATP</name>
        <dbReference type="ChEBI" id="CHEBI:30616"/>
    </ligand>
</feature>
<keyword evidence="10" id="KW-0539">Nucleus</keyword>
<dbReference type="EC" id="2.7.11.1" evidence="3"/>
<evidence type="ECO:0000256" key="14">
    <source>
        <dbReference type="PROSITE-ProRule" id="PRU10141"/>
    </source>
</evidence>
<dbReference type="GO" id="GO:0005524">
    <property type="term" value="F:ATP binding"/>
    <property type="evidence" value="ECO:0007669"/>
    <property type="project" value="UniProtKB-UniRule"/>
</dbReference>
<dbReference type="GO" id="GO:0007095">
    <property type="term" value="P:mitotic G2 DNA damage checkpoint signaling"/>
    <property type="evidence" value="ECO:0007669"/>
    <property type="project" value="TreeGrafter"/>
</dbReference>
<evidence type="ECO:0000256" key="3">
    <source>
        <dbReference type="ARBA" id="ARBA00012513"/>
    </source>
</evidence>
<evidence type="ECO:0000256" key="10">
    <source>
        <dbReference type="ARBA" id="ARBA00023242"/>
    </source>
</evidence>
<dbReference type="OrthoDB" id="539158at2759"/>
<dbReference type="PANTHER" id="PTHR43895:SF32">
    <property type="entry name" value="SERINE_THREONINE-PROTEIN KINASE CHK1"/>
    <property type="match status" value="1"/>
</dbReference>
<evidence type="ECO:0000256" key="4">
    <source>
        <dbReference type="ARBA" id="ARBA00022527"/>
    </source>
</evidence>
<accession>A0A2H8TFR7</accession>
<evidence type="ECO:0000259" key="16">
    <source>
        <dbReference type="PROSITE" id="PS50011"/>
    </source>
</evidence>
<reference evidence="17" key="1">
    <citation type="submission" date="2017-10" db="EMBL/GenBank/DDBJ databases">
        <title>Transcriptome Assembly of Sugarcane Aphid Adults.</title>
        <authorList>
            <person name="Scully E.D."/>
            <person name="Palmer N.A."/>
            <person name="Geib S.M."/>
            <person name="Sarath G."/>
            <person name="Sattler S.E."/>
        </authorList>
    </citation>
    <scope>NUCLEOTIDE SEQUENCE</scope>
    <source>
        <tissue evidence="17">Whole body</tissue>
    </source>
</reference>
<dbReference type="GO" id="GO:0035861">
    <property type="term" value="C:site of double-strand break"/>
    <property type="evidence" value="ECO:0007669"/>
    <property type="project" value="TreeGrafter"/>
</dbReference>
<keyword evidence="11" id="KW-0131">Cell cycle</keyword>
<dbReference type="Gene3D" id="3.30.200.20">
    <property type="entry name" value="Phosphorylase Kinase, domain 1"/>
    <property type="match status" value="1"/>
</dbReference>
<dbReference type="PROSITE" id="PS50011">
    <property type="entry name" value="PROTEIN_KINASE_DOM"/>
    <property type="match status" value="1"/>
</dbReference>
<dbReference type="SMART" id="SM00220">
    <property type="entry name" value="S_TKc"/>
    <property type="match status" value="1"/>
</dbReference>
<evidence type="ECO:0000256" key="2">
    <source>
        <dbReference type="ARBA" id="ARBA00010791"/>
    </source>
</evidence>
<evidence type="ECO:0000256" key="11">
    <source>
        <dbReference type="ARBA" id="ARBA00023306"/>
    </source>
</evidence>
<dbReference type="GO" id="GO:0005737">
    <property type="term" value="C:cytoplasm"/>
    <property type="evidence" value="ECO:0007669"/>
    <property type="project" value="TreeGrafter"/>
</dbReference>
<dbReference type="GO" id="GO:0004674">
    <property type="term" value="F:protein serine/threonine kinase activity"/>
    <property type="evidence" value="ECO:0007669"/>
    <property type="project" value="UniProtKB-KW"/>
</dbReference>
<comment type="catalytic activity">
    <reaction evidence="12">
        <text>L-threonyl-[protein] + ATP = O-phospho-L-threonyl-[protein] + ADP + H(+)</text>
        <dbReference type="Rhea" id="RHEA:46608"/>
        <dbReference type="Rhea" id="RHEA-COMP:11060"/>
        <dbReference type="Rhea" id="RHEA-COMP:11605"/>
        <dbReference type="ChEBI" id="CHEBI:15378"/>
        <dbReference type="ChEBI" id="CHEBI:30013"/>
        <dbReference type="ChEBI" id="CHEBI:30616"/>
        <dbReference type="ChEBI" id="CHEBI:61977"/>
        <dbReference type="ChEBI" id="CHEBI:456216"/>
        <dbReference type="EC" id="2.7.11.1"/>
    </reaction>
</comment>
<dbReference type="InterPro" id="IPR017441">
    <property type="entry name" value="Protein_kinase_ATP_BS"/>
</dbReference>
<evidence type="ECO:0000256" key="6">
    <source>
        <dbReference type="ARBA" id="ARBA00022741"/>
    </source>
</evidence>
<keyword evidence="4 15" id="KW-0723">Serine/threonine-protein kinase</keyword>
<dbReference type="Gene3D" id="1.10.510.10">
    <property type="entry name" value="Transferase(Phosphotransferase) domain 1"/>
    <property type="match status" value="1"/>
</dbReference>
<feature type="domain" description="Protein kinase" evidence="16">
    <location>
        <begin position="9"/>
        <end position="266"/>
    </location>
</feature>
<evidence type="ECO:0000256" key="8">
    <source>
        <dbReference type="ARBA" id="ARBA00022777"/>
    </source>
</evidence>
<comment type="similarity">
    <text evidence="2">Belongs to the protein kinase superfamily. CAMK Ser/Thr protein kinase family. NIM1 subfamily.</text>
</comment>
<sequence length="457" mass="51358">MSSEFVEGWRIAQTLGEGTFGEVKLLINQNTNGTVAMKIIDLKNFPDALMMVKKEAAIHSRLKHSSIIKYFGHRHSKDNYYIFLEYASGGELFDRIEPDIGMPHSEAKKFFKELLAGVEYLHSNGIAHRDLKPENLLLDEHGNLKISDFGLATLFLCGGKRRKLEKRCGTRPYLAPEVLSELPYQAEPSDIWSCGIILVSMLAGELPWEMPSADDEDYKLWKTTDYANHSPWCKLDTLALSLVRKILIPTPSKRYDIPKIQSHHWFIKSKTSDNKKVGLSVLSDRGLDDARPCYSQPAPAAVPFSVSIPPNESDIHSFTQPTQVEDLLLSSQIQTSQTVSTTLNNSIQKLVKRMTRFIVCLSSDEALATLSQFLDDLGYTCKINTSGLVTITTADQRLVFKSNVIPMNHQTLMDFRLSRGCGLEFKRHFVAIKNAMSKFISKGPIMWPVAMATNTVP</sequence>
<dbReference type="InterPro" id="IPR008271">
    <property type="entry name" value="Ser/Thr_kinase_AS"/>
</dbReference>
<dbReference type="FunFam" id="3.30.200.20:FF:000229">
    <property type="entry name" value="Serine/threonine-protein kinase Chk1"/>
    <property type="match status" value="1"/>
</dbReference>
<dbReference type="PROSITE" id="PS00108">
    <property type="entry name" value="PROTEIN_KINASE_ST"/>
    <property type="match status" value="1"/>
</dbReference>
<evidence type="ECO:0000256" key="1">
    <source>
        <dbReference type="ARBA" id="ARBA00004123"/>
    </source>
</evidence>
<dbReference type="InterPro" id="IPR000719">
    <property type="entry name" value="Prot_kinase_dom"/>
</dbReference>
<evidence type="ECO:0000256" key="12">
    <source>
        <dbReference type="ARBA" id="ARBA00047899"/>
    </source>
</evidence>
<evidence type="ECO:0000256" key="15">
    <source>
        <dbReference type="RuleBase" id="RU000304"/>
    </source>
</evidence>
<keyword evidence="5" id="KW-0808">Transferase</keyword>
<name>A0A2H8TFR7_9HEMI</name>